<dbReference type="InterPro" id="IPR051059">
    <property type="entry name" value="VerF-like"/>
</dbReference>
<evidence type="ECO:0000256" key="6">
    <source>
        <dbReference type="ARBA" id="ARBA00023242"/>
    </source>
</evidence>
<accession>A0AAD9FUE4</accession>
<feature type="domain" description="C2H2-type" evidence="9">
    <location>
        <begin position="63"/>
        <end position="91"/>
    </location>
</feature>
<keyword evidence="11" id="KW-1185">Reference proteome</keyword>
<evidence type="ECO:0000256" key="4">
    <source>
        <dbReference type="ARBA" id="ARBA00022771"/>
    </source>
</evidence>
<comment type="subcellular location">
    <subcellularLocation>
        <location evidence="1">Nucleus</location>
    </subcellularLocation>
</comment>
<proteinExistence type="predicted"/>
<sequence>MPARRTSEIGTDGPSPGEGRGRGKDGGKEKETFGCPYPGCGQSYSRMEYLKRHQRKHQDVRPFVCKDCAKSFARSDVLLRHRRRCHPTPPPADRSSRSPVPPHRNYPGVPVSSSRDDGEDAEPAFRGRKHARPSSSGEMDGQPAQRRRANDEPDEGEDDGRYGDSNRFRQNGMGNGGVYGSISDYYNNPTDPSYTPHLLPMFQQATPFAQPGGYHNQEESNHLEDASVLLSMAYGASSGQSATASQSVGQPQPAGAEDWASTQNLHMMMNASNGKNGTGHRNSTSSVETNGHVPQGVDVTQPSVINDVTGGFLPAMNWLGTNNKSGIVPSEGAGTWSSNASTLLSQPASPFNFNKLFSAASFPVTPVAADSEENNGYVLTEQETNQAVMRILNQMALHEVPQTKANPNPERPLLRLWHGEMLQRAGPEIEIDSRFHLPADRFAGCYQVPHWCVPPVRTLSLMANRTFDTILNHFSFLHTPTFKLTDTAACLAFAICTVGGVRAGRQQWDHLFDREGRPAKPKGLASLDGPVPPGSSWESTYERNYTAHKANDVDAKNVADWEHGHIVRSDKTNMLVKSFSQAQGVLMTEYNVALLQALILYHAPFFLSEEESERALANMFLGTIVSITRQIGFFSQELEHFQTTIQHPGDRYTPNELDLYWRRWIQLETRRRTAYLVYHLDMVSALESNIPCILSGCEISMLPLPAPDSLWKAPNAEEWFKAVKTYRPMTLDEAMRRMFYLPTYGSFDELHEKADTKYYNLLNTTELGPFARVAMVTTILRGIMDIGEGKRDRGDWRDLTDLWVSCTWLRPGKKLVDQEGKDLGEVNEGSLRDRFSHALQMWRQGWDFDPTCPNPVINASTASSASNASPGSTTSPGSNGSTEAAERKLNYCEEALPFYWLAQALLNILKQAPPHEPGWNAFAPGPGNNMQGVRYGEMLKSARMFTRMGEGFAGVNASTGSTPATNIPSVPHSTGAQSTAPTVDHSGAMGMGADPSAGPESINLDDISPESIFDGTTFEDFIGGFGNVDVLAT</sequence>
<evidence type="ECO:0000313" key="11">
    <source>
        <dbReference type="Proteomes" id="UP001182556"/>
    </source>
</evidence>
<keyword evidence="4 7" id="KW-0863">Zinc-finger</keyword>
<feature type="region of interest" description="Disordered" evidence="8">
    <location>
        <begin position="1"/>
        <end position="42"/>
    </location>
</feature>
<dbReference type="GO" id="GO:0000978">
    <property type="term" value="F:RNA polymerase II cis-regulatory region sequence-specific DNA binding"/>
    <property type="evidence" value="ECO:0007669"/>
    <property type="project" value="InterPro"/>
</dbReference>
<dbReference type="Pfam" id="PF00096">
    <property type="entry name" value="zf-C2H2"/>
    <property type="match status" value="2"/>
</dbReference>
<dbReference type="Gene3D" id="3.30.160.60">
    <property type="entry name" value="Classic Zinc Finger"/>
    <property type="match status" value="2"/>
</dbReference>
<dbReference type="PANTHER" id="PTHR40626:SF11">
    <property type="entry name" value="ZINC FINGER PROTEIN YPR022C"/>
    <property type="match status" value="1"/>
</dbReference>
<dbReference type="GO" id="GO:0000981">
    <property type="term" value="F:DNA-binding transcription factor activity, RNA polymerase II-specific"/>
    <property type="evidence" value="ECO:0007669"/>
    <property type="project" value="InterPro"/>
</dbReference>
<organism evidence="10 11">
    <name type="scientific">Papiliotrema laurentii</name>
    <name type="common">Cryptococcus laurentii</name>
    <dbReference type="NCBI Taxonomy" id="5418"/>
    <lineage>
        <taxon>Eukaryota</taxon>
        <taxon>Fungi</taxon>
        <taxon>Dikarya</taxon>
        <taxon>Basidiomycota</taxon>
        <taxon>Agaricomycotina</taxon>
        <taxon>Tremellomycetes</taxon>
        <taxon>Tremellales</taxon>
        <taxon>Rhynchogastremaceae</taxon>
        <taxon>Papiliotrema</taxon>
    </lineage>
</organism>
<dbReference type="GO" id="GO:0006351">
    <property type="term" value="P:DNA-templated transcription"/>
    <property type="evidence" value="ECO:0007669"/>
    <property type="project" value="InterPro"/>
</dbReference>
<dbReference type="Pfam" id="PF04082">
    <property type="entry name" value="Fungal_trans"/>
    <property type="match status" value="1"/>
</dbReference>
<dbReference type="PROSITE" id="PS50157">
    <property type="entry name" value="ZINC_FINGER_C2H2_2"/>
    <property type="match status" value="2"/>
</dbReference>
<keyword evidence="5" id="KW-0862">Zinc</keyword>
<evidence type="ECO:0000256" key="1">
    <source>
        <dbReference type="ARBA" id="ARBA00004123"/>
    </source>
</evidence>
<keyword evidence="6" id="KW-0539">Nucleus</keyword>
<dbReference type="InterPro" id="IPR007219">
    <property type="entry name" value="XnlR_reg_dom"/>
</dbReference>
<dbReference type="PROSITE" id="PS00028">
    <property type="entry name" value="ZINC_FINGER_C2H2_1"/>
    <property type="match status" value="2"/>
</dbReference>
<dbReference type="EMBL" id="JAODAN010000002">
    <property type="protein sequence ID" value="KAK1926306.1"/>
    <property type="molecule type" value="Genomic_DNA"/>
</dbReference>
<dbReference type="GO" id="GO:0000785">
    <property type="term" value="C:chromatin"/>
    <property type="evidence" value="ECO:0007669"/>
    <property type="project" value="TreeGrafter"/>
</dbReference>
<reference evidence="10" key="1">
    <citation type="submission" date="2023-02" db="EMBL/GenBank/DDBJ databases">
        <title>Identification and recombinant expression of a fungal hydrolase from Papiliotrema laurentii that hydrolyzes apple cutin and clears colloidal polyester polyurethane.</title>
        <authorList>
            <consortium name="DOE Joint Genome Institute"/>
            <person name="Roman V.A."/>
            <person name="Bojanowski C."/>
            <person name="Crable B.R."/>
            <person name="Wagner D.N."/>
            <person name="Hung C.S."/>
            <person name="Nadeau L.J."/>
            <person name="Schratz L."/>
            <person name="Haridas S."/>
            <person name="Pangilinan J."/>
            <person name="Lipzen A."/>
            <person name="Na H."/>
            <person name="Yan M."/>
            <person name="Ng V."/>
            <person name="Grigoriev I.V."/>
            <person name="Spatafora J.W."/>
            <person name="Barlow D."/>
            <person name="Biffinger J."/>
            <person name="Kelley-Loughnane N."/>
            <person name="Varaljay V.A."/>
            <person name="Crookes-Goodson W.J."/>
        </authorList>
    </citation>
    <scope>NUCLEOTIDE SEQUENCE</scope>
    <source>
        <strain evidence="10">5307AH</strain>
    </source>
</reference>
<evidence type="ECO:0000256" key="7">
    <source>
        <dbReference type="PROSITE-ProRule" id="PRU00042"/>
    </source>
</evidence>
<dbReference type="GO" id="GO:0008270">
    <property type="term" value="F:zinc ion binding"/>
    <property type="evidence" value="ECO:0007669"/>
    <property type="project" value="UniProtKB-KW"/>
</dbReference>
<feature type="compositionally biased region" description="Polar residues" evidence="8">
    <location>
        <begin position="963"/>
        <end position="981"/>
    </location>
</feature>
<feature type="domain" description="C2H2-type" evidence="9">
    <location>
        <begin position="33"/>
        <end position="62"/>
    </location>
</feature>
<dbReference type="InterPro" id="IPR036236">
    <property type="entry name" value="Znf_C2H2_sf"/>
</dbReference>
<dbReference type="Proteomes" id="UP001182556">
    <property type="component" value="Unassembled WGS sequence"/>
</dbReference>
<keyword evidence="3" id="KW-0677">Repeat</keyword>
<dbReference type="GO" id="GO:0005634">
    <property type="term" value="C:nucleus"/>
    <property type="evidence" value="ECO:0007669"/>
    <property type="project" value="UniProtKB-SubCell"/>
</dbReference>
<dbReference type="CDD" id="cd12148">
    <property type="entry name" value="fungal_TF_MHR"/>
    <property type="match status" value="1"/>
</dbReference>
<dbReference type="SUPFAM" id="SSF57667">
    <property type="entry name" value="beta-beta-alpha zinc fingers"/>
    <property type="match status" value="1"/>
</dbReference>
<evidence type="ECO:0000259" key="9">
    <source>
        <dbReference type="PROSITE" id="PS50157"/>
    </source>
</evidence>
<protein>
    <recommendedName>
        <fullName evidence="9">C2H2-type domain-containing protein</fullName>
    </recommendedName>
</protein>
<dbReference type="AlphaFoldDB" id="A0AAD9FUE4"/>
<evidence type="ECO:0000256" key="2">
    <source>
        <dbReference type="ARBA" id="ARBA00022723"/>
    </source>
</evidence>
<dbReference type="InterPro" id="IPR013087">
    <property type="entry name" value="Znf_C2H2_type"/>
</dbReference>
<feature type="compositionally biased region" description="Basic and acidic residues" evidence="8">
    <location>
        <begin position="19"/>
        <end position="32"/>
    </location>
</feature>
<feature type="region of interest" description="Disordered" evidence="8">
    <location>
        <begin position="857"/>
        <end position="883"/>
    </location>
</feature>
<feature type="compositionally biased region" description="Low complexity" evidence="8">
    <location>
        <begin position="858"/>
        <end position="882"/>
    </location>
</feature>
<keyword evidence="2" id="KW-0479">Metal-binding</keyword>
<evidence type="ECO:0000256" key="8">
    <source>
        <dbReference type="SAM" id="MobiDB-lite"/>
    </source>
</evidence>
<feature type="region of interest" description="Disordered" evidence="8">
    <location>
        <begin position="76"/>
        <end position="175"/>
    </location>
</feature>
<dbReference type="PANTHER" id="PTHR40626">
    <property type="entry name" value="MIP31509P"/>
    <property type="match status" value="1"/>
</dbReference>
<gene>
    <name evidence="10" type="ORF">DB88DRAFT_481397</name>
</gene>
<evidence type="ECO:0000313" key="10">
    <source>
        <dbReference type="EMBL" id="KAK1926306.1"/>
    </source>
</evidence>
<name>A0AAD9FUE4_PAPLA</name>
<evidence type="ECO:0000256" key="3">
    <source>
        <dbReference type="ARBA" id="ARBA00022737"/>
    </source>
</evidence>
<feature type="region of interest" description="Disordered" evidence="8">
    <location>
        <begin position="963"/>
        <end position="1005"/>
    </location>
</feature>
<comment type="caution">
    <text evidence="10">The sequence shown here is derived from an EMBL/GenBank/DDBJ whole genome shotgun (WGS) entry which is preliminary data.</text>
</comment>
<evidence type="ECO:0000256" key="5">
    <source>
        <dbReference type="ARBA" id="ARBA00022833"/>
    </source>
</evidence>
<dbReference type="SMART" id="SM00355">
    <property type="entry name" value="ZnF_C2H2"/>
    <property type="match status" value="2"/>
</dbReference>